<keyword evidence="2" id="KW-0245">EGF-like domain</keyword>
<dbReference type="GO" id="GO:0050772">
    <property type="term" value="P:positive regulation of axonogenesis"/>
    <property type="evidence" value="ECO:0007669"/>
    <property type="project" value="TreeGrafter"/>
</dbReference>
<accession>A0A7N8XCQ8</accession>
<evidence type="ECO:0000256" key="12">
    <source>
        <dbReference type="SAM" id="Phobius"/>
    </source>
</evidence>
<comment type="subcellular location">
    <subcellularLocation>
        <location evidence="1">Membrane</location>
        <topology evidence="1">Single-pass type I membrane protein</topology>
    </subcellularLocation>
</comment>
<reference evidence="15" key="1">
    <citation type="submission" date="2025-08" db="UniProtKB">
        <authorList>
            <consortium name="Ensembl"/>
        </authorList>
    </citation>
    <scope>IDENTIFICATION</scope>
</reference>
<evidence type="ECO:0000256" key="7">
    <source>
        <dbReference type="ARBA" id="ARBA00022737"/>
    </source>
</evidence>
<dbReference type="InterPro" id="IPR001881">
    <property type="entry name" value="EGF-like_Ca-bd_dom"/>
</dbReference>
<feature type="chain" id="PRO_5030874290" evidence="13">
    <location>
        <begin position="22"/>
        <end position="363"/>
    </location>
</feature>
<dbReference type="InterPro" id="IPR016186">
    <property type="entry name" value="C-type_lectin-like/link_sf"/>
</dbReference>
<dbReference type="PROSITE" id="PS01186">
    <property type="entry name" value="EGF_2"/>
    <property type="match status" value="1"/>
</dbReference>
<keyword evidence="8 12" id="KW-1133">Transmembrane helix</keyword>
<dbReference type="Gene3D" id="3.10.100.10">
    <property type="entry name" value="Mannose-Binding Protein A, subunit A"/>
    <property type="match status" value="1"/>
</dbReference>
<dbReference type="InterPro" id="IPR016187">
    <property type="entry name" value="CTDL_fold"/>
</dbReference>
<dbReference type="PANTHER" id="PTHR14789">
    <property type="entry name" value="CHONDROLECTIN VARIANT CHODLFDELTAE"/>
    <property type="match status" value="1"/>
</dbReference>
<feature type="compositionally biased region" description="Polar residues" evidence="11">
    <location>
        <begin position="283"/>
        <end position="292"/>
    </location>
</feature>
<evidence type="ECO:0000256" key="6">
    <source>
        <dbReference type="ARBA" id="ARBA00022734"/>
    </source>
</evidence>
<organism evidence="15 16">
    <name type="scientific">Mastacembelus armatus</name>
    <name type="common">zig-zag eel</name>
    <dbReference type="NCBI Taxonomy" id="205130"/>
    <lineage>
        <taxon>Eukaryota</taxon>
        <taxon>Metazoa</taxon>
        <taxon>Chordata</taxon>
        <taxon>Craniata</taxon>
        <taxon>Vertebrata</taxon>
        <taxon>Euteleostomi</taxon>
        <taxon>Actinopterygii</taxon>
        <taxon>Neopterygii</taxon>
        <taxon>Teleostei</taxon>
        <taxon>Neoteleostei</taxon>
        <taxon>Acanthomorphata</taxon>
        <taxon>Anabantaria</taxon>
        <taxon>Synbranchiformes</taxon>
        <taxon>Mastacembelidae</taxon>
        <taxon>Mastacembelus</taxon>
    </lineage>
</organism>
<dbReference type="SMART" id="SM00181">
    <property type="entry name" value="EGF"/>
    <property type="match status" value="2"/>
</dbReference>
<dbReference type="GO" id="GO:0005737">
    <property type="term" value="C:cytoplasm"/>
    <property type="evidence" value="ECO:0007669"/>
    <property type="project" value="TreeGrafter"/>
</dbReference>
<evidence type="ECO:0000256" key="2">
    <source>
        <dbReference type="ARBA" id="ARBA00022536"/>
    </source>
</evidence>
<keyword evidence="5 13" id="KW-0732">Signal</keyword>
<sequence length="363" mass="39741">MKHVRGLYVVGLVFLMGRAGGIEPNSGYCIGNQCFTVFNDPSNFTTAQNQCRNLGGHLMTVRSSVSHDILFILLGNLTGQFWIGLHLPSGCPDAVSGLKGFQWVTKYSESDFFNWSPGFDSSCSCHRCVSVSPRSEFKWIQEPCGERAAGFLCEQNFTDTCKSLAVAKGESVTYMTPCEINNGGCEFKCTVSPKQDPCLALRCQYGCYNDSESYACMCDQGFKLAEDGRSCVEINHCADEREQCDQLCENTFGSYVCACRPGYTLVGQFRCVKSEDETHTDGKTATTPTIHPSPTLPHPDPTRQPSGVTTGALIGIIVFTVFFIVLVVFLVHHILCRRGKMESTGALKAAEGEAHGLEHVNAH</sequence>
<evidence type="ECO:0000313" key="15">
    <source>
        <dbReference type="Ensembl" id="ENSMAMP00000048405.1"/>
    </source>
</evidence>
<dbReference type="PROSITE" id="PS50041">
    <property type="entry name" value="C_TYPE_LECTIN_2"/>
    <property type="match status" value="1"/>
</dbReference>
<evidence type="ECO:0000256" key="10">
    <source>
        <dbReference type="ARBA" id="ARBA00023157"/>
    </source>
</evidence>
<dbReference type="Gene3D" id="2.10.25.10">
    <property type="entry name" value="Laminin"/>
    <property type="match status" value="2"/>
</dbReference>
<feature type="domain" description="C-type lectin" evidence="14">
    <location>
        <begin position="30"/>
        <end position="147"/>
    </location>
</feature>
<dbReference type="SUPFAM" id="SSF56436">
    <property type="entry name" value="C-type lectin-like"/>
    <property type="match status" value="1"/>
</dbReference>
<keyword evidence="7" id="KW-0677">Repeat</keyword>
<feature type="transmembrane region" description="Helical" evidence="12">
    <location>
        <begin position="311"/>
        <end position="331"/>
    </location>
</feature>
<keyword evidence="9 12" id="KW-0472">Membrane</keyword>
<dbReference type="Proteomes" id="UP000261640">
    <property type="component" value="Unplaced"/>
</dbReference>
<dbReference type="Pfam" id="PF00059">
    <property type="entry name" value="Lectin_C"/>
    <property type="match status" value="1"/>
</dbReference>
<dbReference type="SUPFAM" id="SSF57196">
    <property type="entry name" value="EGF/Laminin"/>
    <property type="match status" value="2"/>
</dbReference>
<evidence type="ECO:0000256" key="4">
    <source>
        <dbReference type="ARBA" id="ARBA00022692"/>
    </source>
</evidence>
<keyword evidence="16" id="KW-1185">Reference proteome</keyword>
<evidence type="ECO:0000313" key="16">
    <source>
        <dbReference type="Proteomes" id="UP000261640"/>
    </source>
</evidence>
<dbReference type="AlphaFoldDB" id="A0A7N8XCQ8"/>
<evidence type="ECO:0000256" key="1">
    <source>
        <dbReference type="ARBA" id="ARBA00004479"/>
    </source>
</evidence>
<dbReference type="InParanoid" id="A0A7N8XCQ8"/>
<evidence type="ECO:0000256" key="11">
    <source>
        <dbReference type="SAM" id="MobiDB-lite"/>
    </source>
</evidence>
<dbReference type="InterPro" id="IPR000742">
    <property type="entry name" value="EGF"/>
</dbReference>
<evidence type="ECO:0000256" key="3">
    <source>
        <dbReference type="ARBA" id="ARBA00022553"/>
    </source>
</evidence>
<feature type="signal peptide" evidence="13">
    <location>
        <begin position="1"/>
        <end position="21"/>
    </location>
</feature>
<dbReference type="InterPro" id="IPR026823">
    <property type="entry name" value="cEGF"/>
</dbReference>
<dbReference type="SMART" id="SM00179">
    <property type="entry name" value="EGF_CA"/>
    <property type="match status" value="2"/>
</dbReference>
<proteinExistence type="predicted"/>
<evidence type="ECO:0000256" key="9">
    <source>
        <dbReference type="ARBA" id="ARBA00023136"/>
    </source>
</evidence>
<dbReference type="GO" id="GO:0005509">
    <property type="term" value="F:calcium ion binding"/>
    <property type="evidence" value="ECO:0007669"/>
    <property type="project" value="InterPro"/>
</dbReference>
<dbReference type="GeneTree" id="ENSGT00830000128368"/>
<protein>
    <submittedName>
        <fullName evidence="15">Thrombomodulin-like</fullName>
    </submittedName>
</protein>
<evidence type="ECO:0000256" key="5">
    <source>
        <dbReference type="ARBA" id="ARBA00022729"/>
    </source>
</evidence>
<dbReference type="PANTHER" id="PTHR14789:SF9">
    <property type="entry name" value="THROMBOMODULIN"/>
    <property type="match status" value="1"/>
</dbReference>
<dbReference type="GO" id="GO:0030246">
    <property type="term" value="F:carbohydrate binding"/>
    <property type="evidence" value="ECO:0007669"/>
    <property type="project" value="UniProtKB-KW"/>
</dbReference>
<dbReference type="Ensembl" id="ENSMAMT00000048375.1">
    <property type="protein sequence ID" value="ENSMAMP00000048405.1"/>
    <property type="gene ID" value="ENSMAMG00000024460.1"/>
</dbReference>
<dbReference type="InterPro" id="IPR051505">
    <property type="entry name" value="C-type_lectin_domain"/>
</dbReference>
<keyword evidence="3" id="KW-0597">Phosphoprotein</keyword>
<evidence type="ECO:0000259" key="14">
    <source>
        <dbReference type="PROSITE" id="PS50041"/>
    </source>
</evidence>
<dbReference type="InterPro" id="IPR001304">
    <property type="entry name" value="C-type_lectin-like"/>
</dbReference>
<feature type="region of interest" description="Disordered" evidence="11">
    <location>
        <begin position="278"/>
        <end position="304"/>
    </location>
</feature>
<keyword evidence="4 12" id="KW-0812">Transmembrane</keyword>
<keyword evidence="6" id="KW-0430">Lectin</keyword>
<dbReference type="Pfam" id="PF12662">
    <property type="entry name" value="cEGF"/>
    <property type="match status" value="1"/>
</dbReference>
<keyword evidence="10" id="KW-1015">Disulfide bond</keyword>
<dbReference type="SMART" id="SM00034">
    <property type="entry name" value="CLECT"/>
    <property type="match status" value="1"/>
</dbReference>
<name>A0A7N8XCQ8_9TELE</name>
<dbReference type="GO" id="GO:0016020">
    <property type="term" value="C:membrane"/>
    <property type="evidence" value="ECO:0007669"/>
    <property type="project" value="UniProtKB-SubCell"/>
</dbReference>
<evidence type="ECO:0000256" key="8">
    <source>
        <dbReference type="ARBA" id="ARBA00022989"/>
    </source>
</evidence>
<evidence type="ECO:0000256" key="13">
    <source>
        <dbReference type="SAM" id="SignalP"/>
    </source>
</evidence>
<reference evidence="15" key="2">
    <citation type="submission" date="2025-09" db="UniProtKB">
        <authorList>
            <consortium name="Ensembl"/>
        </authorList>
    </citation>
    <scope>IDENTIFICATION</scope>
</reference>